<protein>
    <submittedName>
        <fullName evidence="3">Transmembrane protein</fullName>
    </submittedName>
</protein>
<organism evidence="2 3">
    <name type="scientific">Steinernema glaseri</name>
    <dbReference type="NCBI Taxonomy" id="37863"/>
    <lineage>
        <taxon>Eukaryota</taxon>
        <taxon>Metazoa</taxon>
        <taxon>Ecdysozoa</taxon>
        <taxon>Nematoda</taxon>
        <taxon>Chromadorea</taxon>
        <taxon>Rhabditida</taxon>
        <taxon>Tylenchina</taxon>
        <taxon>Panagrolaimomorpha</taxon>
        <taxon>Strongyloidoidea</taxon>
        <taxon>Steinernematidae</taxon>
        <taxon>Steinernema</taxon>
    </lineage>
</organism>
<sequence>MAIGVDEQRGGGDDKAPRRNREDRSSPPPLLQHRPAIQFIAFVVVDDVFVEIFCALCVLTPGGASVAREELRRVVLH</sequence>
<proteinExistence type="predicted"/>
<keyword evidence="2" id="KW-1185">Reference proteome</keyword>
<evidence type="ECO:0000313" key="2">
    <source>
        <dbReference type="Proteomes" id="UP000095287"/>
    </source>
</evidence>
<name>A0A1I7YQL2_9BILA</name>
<dbReference type="AlphaFoldDB" id="A0A1I7YQL2"/>
<evidence type="ECO:0000313" key="3">
    <source>
        <dbReference type="WBParaSite" id="L893_g18481.t1"/>
    </source>
</evidence>
<feature type="region of interest" description="Disordered" evidence="1">
    <location>
        <begin position="1"/>
        <end position="31"/>
    </location>
</feature>
<accession>A0A1I7YQL2</accession>
<dbReference type="Proteomes" id="UP000095287">
    <property type="component" value="Unplaced"/>
</dbReference>
<feature type="compositionally biased region" description="Basic and acidic residues" evidence="1">
    <location>
        <begin position="1"/>
        <end position="25"/>
    </location>
</feature>
<dbReference type="WBParaSite" id="L893_g18481.t1">
    <property type="protein sequence ID" value="L893_g18481.t1"/>
    <property type="gene ID" value="L893_g18481"/>
</dbReference>
<reference evidence="3" key="1">
    <citation type="submission" date="2016-11" db="UniProtKB">
        <authorList>
            <consortium name="WormBaseParasite"/>
        </authorList>
    </citation>
    <scope>IDENTIFICATION</scope>
</reference>
<evidence type="ECO:0000256" key="1">
    <source>
        <dbReference type="SAM" id="MobiDB-lite"/>
    </source>
</evidence>